<keyword evidence="1" id="KW-0472">Membrane</keyword>
<name>A0A5B7J7D0_PORTR</name>
<proteinExistence type="predicted"/>
<evidence type="ECO:0000313" key="2">
    <source>
        <dbReference type="EMBL" id="MPC93751.1"/>
    </source>
</evidence>
<evidence type="ECO:0000256" key="1">
    <source>
        <dbReference type="SAM" id="Phobius"/>
    </source>
</evidence>
<dbReference type="Proteomes" id="UP000324222">
    <property type="component" value="Unassembled WGS sequence"/>
</dbReference>
<keyword evidence="3" id="KW-1185">Reference proteome</keyword>
<evidence type="ECO:0000313" key="3">
    <source>
        <dbReference type="Proteomes" id="UP000324222"/>
    </source>
</evidence>
<sequence length="95" mass="11124">MRRPRPPYRFALTSEATQLYTIVRLPRVSPAKPSRPHLHCIAPLMPSLLHNCFLFAITTATTSVTVISALPFQHLYYQDLEKHQQQRRQQQQQEQ</sequence>
<keyword evidence="1" id="KW-1133">Transmembrane helix</keyword>
<comment type="caution">
    <text evidence="2">The sequence shown here is derived from an EMBL/GenBank/DDBJ whole genome shotgun (WGS) entry which is preliminary data.</text>
</comment>
<gene>
    <name evidence="2" type="ORF">E2C01_088892</name>
</gene>
<protein>
    <submittedName>
        <fullName evidence="2">Uncharacterized protein</fullName>
    </submittedName>
</protein>
<organism evidence="2 3">
    <name type="scientific">Portunus trituberculatus</name>
    <name type="common">Swimming crab</name>
    <name type="synonym">Neptunus trituberculatus</name>
    <dbReference type="NCBI Taxonomy" id="210409"/>
    <lineage>
        <taxon>Eukaryota</taxon>
        <taxon>Metazoa</taxon>
        <taxon>Ecdysozoa</taxon>
        <taxon>Arthropoda</taxon>
        <taxon>Crustacea</taxon>
        <taxon>Multicrustacea</taxon>
        <taxon>Malacostraca</taxon>
        <taxon>Eumalacostraca</taxon>
        <taxon>Eucarida</taxon>
        <taxon>Decapoda</taxon>
        <taxon>Pleocyemata</taxon>
        <taxon>Brachyura</taxon>
        <taxon>Eubrachyura</taxon>
        <taxon>Portunoidea</taxon>
        <taxon>Portunidae</taxon>
        <taxon>Portuninae</taxon>
        <taxon>Portunus</taxon>
    </lineage>
</organism>
<accession>A0A5B7J7D0</accession>
<reference evidence="2 3" key="1">
    <citation type="submission" date="2019-05" db="EMBL/GenBank/DDBJ databases">
        <title>Another draft genome of Portunus trituberculatus and its Hox gene families provides insights of decapod evolution.</title>
        <authorList>
            <person name="Jeong J.-H."/>
            <person name="Song I."/>
            <person name="Kim S."/>
            <person name="Choi T."/>
            <person name="Kim D."/>
            <person name="Ryu S."/>
            <person name="Kim W."/>
        </authorList>
    </citation>
    <scope>NUCLEOTIDE SEQUENCE [LARGE SCALE GENOMIC DNA]</scope>
    <source>
        <tissue evidence="2">Muscle</tissue>
    </source>
</reference>
<dbReference type="AlphaFoldDB" id="A0A5B7J7D0"/>
<keyword evidence="1" id="KW-0812">Transmembrane</keyword>
<feature type="transmembrane region" description="Helical" evidence="1">
    <location>
        <begin position="53"/>
        <end position="77"/>
    </location>
</feature>
<dbReference type="EMBL" id="VSRR010095962">
    <property type="protein sequence ID" value="MPC93751.1"/>
    <property type="molecule type" value="Genomic_DNA"/>
</dbReference>